<evidence type="ECO:0000256" key="1">
    <source>
        <dbReference type="SAM" id="Phobius"/>
    </source>
</evidence>
<gene>
    <name evidence="2" type="ORF">ACEZDJ_18140</name>
</gene>
<dbReference type="EMBL" id="JBHEZZ010000009">
    <property type="protein sequence ID" value="MFC1403213.1"/>
    <property type="molecule type" value="Genomic_DNA"/>
</dbReference>
<dbReference type="Proteomes" id="UP001592528">
    <property type="component" value="Unassembled WGS sequence"/>
</dbReference>
<name>A0ABV6UP17_9ACTN</name>
<keyword evidence="1" id="KW-0472">Membrane</keyword>
<keyword evidence="3" id="KW-1185">Reference proteome</keyword>
<organism evidence="2 3">
    <name type="scientific">Streptacidiphilus cavernicola</name>
    <dbReference type="NCBI Taxonomy" id="3342716"/>
    <lineage>
        <taxon>Bacteria</taxon>
        <taxon>Bacillati</taxon>
        <taxon>Actinomycetota</taxon>
        <taxon>Actinomycetes</taxon>
        <taxon>Kitasatosporales</taxon>
        <taxon>Streptomycetaceae</taxon>
        <taxon>Streptacidiphilus</taxon>
    </lineage>
</organism>
<protein>
    <submittedName>
        <fullName evidence="2">Uncharacterized protein</fullName>
    </submittedName>
</protein>
<evidence type="ECO:0000313" key="2">
    <source>
        <dbReference type="EMBL" id="MFC1403213.1"/>
    </source>
</evidence>
<reference evidence="2 3" key="1">
    <citation type="submission" date="2024-09" db="EMBL/GenBank/DDBJ databases">
        <authorList>
            <person name="Lee S.D."/>
        </authorList>
    </citation>
    <scope>NUCLEOTIDE SEQUENCE [LARGE SCALE GENOMIC DNA]</scope>
    <source>
        <strain evidence="2 3">N1-5</strain>
    </source>
</reference>
<keyword evidence="1" id="KW-1133">Transmembrane helix</keyword>
<dbReference type="RefSeq" id="WP_030254553.1">
    <property type="nucleotide sequence ID" value="NZ_JBHEZZ010000009.1"/>
</dbReference>
<keyword evidence="1" id="KW-0812">Transmembrane</keyword>
<proteinExistence type="predicted"/>
<feature type="transmembrane region" description="Helical" evidence="1">
    <location>
        <begin position="6"/>
        <end position="27"/>
    </location>
</feature>
<evidence type="ECO:0000313" key="3">
    <source>
        <dbReference type="Proteomes" id="UP001592528"/>
    </source>
</evidence>
<sequence>MIPVGGNQPLLLVVAAIFGVALLWLLISSSRSRRDSGFAPKSVLRRQLSAKAVLQATDIRPSLTAVSRDSSASTVNLAKSTRTS</sequence>
<comment type="caution">
    <text evidence="2">The sequence shown here is derived from an EMBL/GenBank/DDBJ whole genome shotgun (WGS) entry which is preliminary data.</text>
</comment>
<accession>A0ABV6UP17</accession>